<dbReference type="InterPro" id="IPR003111">
    <property type="entry name" value="Lon_prtase_N"/>
</dbReference>
<feature type="compositionally biased region" description="Basic and acidic residues" evidence="1">
    <location>
        <begin position="17"/>
        <end position="32"/>
    </location>
</feature>
<feature type="region of interest" description="Disordered" evidence="1">
    <location>
        <begin position="17"/>
        <end position="39"/>
    </location>
</feature>
<dbReference type="EMBL" id="CP041153">
    <property type="protein sequence ID" value="QDF75786.1"/>
    <property type="molecule type" value="Genomic_DNA"/>
</dbReference>
<reference evidence="3 4" key="1">
    <citation type="submission" date="2019-06" db="EMBL/GenBank/DDBJ databases">
        <title>Complete genome of Shewanella marisflavi ECSMB14101, a mussel settlement-inducing bacterium isolated from East China Sea.</title>
        <authorList>
            <person name="Yang J."/>
            <person name="Liang X."/>
            <person name="Chang R."/>
            <person name="Peng L."/>
        </authorList>
    </citation>
    <scope>NUCLEOTIDE SEQUENCE [LARGE SCALE GENOMIC DNA]</scope>
    <source>
        <strain evidence="3 4">ECSMB14101</strain>
    </source>
</reference>
<organism evidence="3 4">
    <name type="scientific">Shewanella marisflavi</name>
    <dbReference type="NCBI Taxonomy" id="260364"/>
    <lineage>
        <taxon>Bacteria</taxon>
        <taxon>Pseudomonadati</taxon>
        <taxon>Pseudomonadota</taxon>
        <taxon>Gammaproteobacteria</taxon>
        <taxon>Alteromonadales</taxon>
        <taxon>Shewanellaceae</taxon>
        <taxon>Shewanella</taxon>
    </lineage>
</organism>
<evidence type="ECO:0000313" key="4">
    <source>
        <dbReference type="Proteomes" id="UP000318758"/>
    </source>
</evidence>
<keyword evidence="4" id="KW-1185">Reference proteome</keyword>
<name>A0ABX5WNS5_9GAMM</name>
<dbReference type="InterPro" id="IPR046336">
    <property type="entry name" value="Lon_prtase_N_sf"/>
</dbReference>
<dbReference type="Proteomes" id="UP000318758">
    <property type="component" value="Chromosome"/>
</dbReference>
<dbReference type="Pfam" id="PF02190">
    <property type="entry name" value="LON_substr_bdg"/>
    <property type="match status" value="1"/>
</dbReference>
<dbReference type="SUPFAM" id="SSF88697">
    <property type="entry name" value="PUA domain-like"/>
    <property type="match status" value="1"/>
</dbReference>
<dbReference type="InterPro" id="IPR015947">
    <property type="entry name" value="PUA-like_sf"/>
</dbReference>
<evidence type="ECO:0000313" key="3">
    <source>
        <dbReference type="EMBL" id="QDF75786.1"/>
    </source>
</evidence>
<evidence type="ECO:0000259" key="2">
    <source>
        <dbReference type="Pfam" id="PF02190"/>
    </source>
</evidence>
<sequence>MSLDSLSTNLSRDNPRVIVIKDHDSQSPREGRQSQTPAPAAEQTLAVFPLPLFILPGGVQRLKIFEQRYINMVAQASRQGGFVIARYDKQFAFNVPNWGTKVEIVDFHTSEDGLLVIDVKAMHLVSLDGFYQQEDGLLMAKSRYRAHWPDDSPLTRSGELGQALQELFAQHPQLAELYPQPQFKQLDWVCARFLEILPLSLNEKEKFILPGSFRQAKSFLDTLILGQDKIN</sequence>
<accession>A0ABX5WNS5</accession>
<protein>
    <recommendedName>
        <fullName evidence="2">Lon N-terminal domain-containing protein</fullName>
    </recommendedName>
</protein>
<gene>
    <name evidence="3" type="ORF">FGA12_11800</name>
</gene>
<proteinExistence type="predicted"/>
<dbReference type="Gene3D" id="2.30.130.40">
    <property type="entry name" value="LON domain-like"/>
    <property type="match status" value="1"/>
</dbReference>
<evidence type="ECO:0000256" key="1">
    <source>
        <dbReference type="SAM" id="MobiDB-lite"/>
    </source>
</evidence>
<feature type="domain" description="Lon N-terminal" evidence="2">
    <location>
        <begin position="44"/>
        <end position="184"/>
    </location>
</feature>